<keyword evidence="3" id="KW-1185">Reference proteome</keyword>
<feature type="region of interest" description="Disordered" evidence="1">
    <location>
        <begin position="67"/>
        <end position="102"/>
    </location>
</feature>
<dbReference type="RefSeq" id="XP_062705806.1">
    <property type="nucleotide sequence ID" value="XM_062849822.1"/>
</dbReference>
<evidence type="ECO:0000313" key="2">
    <source>
        <dbReference type="EnsemblMetazoa" id="AALFPA23_015163.P21979"/>
    </source>
</evidence>
<dbReference type="Proteomes" id="UP000069940">
    <property type="component" value="Unassembled WGS sequence"/>
</dbReference>
<sequence length="809" mass="94374">MELMPSSETLLDHLTVFHGTPTNFNYKCTACTPNISFPDLNRFKRHIKIIHAEFWDAPQSRRTLTSATGAPDITLPESSHNPDRHQQTPEVKNNTNKCEDEEKHKEELVPDDDEILDLRNSLRHSFINFSMHLYGIKHFTRKDVLDLQESITEDIIKPICEAFKKIGHLPESTEVSRLMEDVCDPWQFISTEQKFKSQIKKLGLDNVTQTLEFENNSTNSISKGCLMPIKNQFKQYFESGTVFNDTIHHMEKLEQDNVISNVINGSLWKATKTHFQDAKVIPFFLFSDEAEMNDAIGAHSGTHKVWGIYYQFPVIPPQYLGRLENIFAAGFIKASDMSQQGPSEALKDLIDILIDLEQNGIELQVAEELVTVHFVLAGILGDNLGMNTLMGFSSSFSALLYCRFCKMNKYDAQERVQLDTKLTRTKENYMEDLTKPFQESGIKELSAFNRLKFYHVAENFVVDPMHDLYSHGICCYDLALVLRYMIQNLKISLQTINYRIQMFDYGDTEKRNMFRNITRENIKSASFKMTAREMQLFVHYFPLLFGDLFPQNNDVWDFVMSLVELTDLVLLPTFDSDILDTLEKQIVYHHTLYKTLFKEKFKPKYHILIHYTESIRAVGPPRFTWSFRFEAFHQVFKRYCRNITSRKNVCLTLCTKANLIFFENLNNCRYFSDELEFKNPISIKLIDMPYFPFLDLSSAFMTSTLRAVSKIKFRGVEYRKAHFLTHCSIKMRNLQLYEVLDILITTNEEILFICREWEVLKYSNHYVSFVVGNPLDSFCAKTVGYFDGPPIHKYTVGENTFIRLKKYYM</sequence>
<dbReference type="EnsemblMetazoa" id="AALFPA23_015163.R21979">
    <property type="protein sequence ID" value="AALFPA23_015163.P21979"/>
    <property type="gene ID" value="AALFPA23_015163"/>
</dbReference>
<name>A0ABM1Z514_AEDAL</name>
<dbReference type="PANTHER" id="PTHR31912">
    <property type="entry name" value="IP13529P"/>
    <property type="match status" value="1"/>
</dbReference>
<reference evidence="3" key="1">
    <citation type="journal article" date="2015" name="Proc. Natl. Acad. Sci. U.S.A.">
        <title>Genome sequence of the Asian Tiger mosquito, Aedes albopictus, reveals insights into its biology, genetics, and evolution.</title>
        <authorList>
            <person name="Chen X.G."/>
            <person name="Jiang X."/>
            <person name="Gu J."/>
            <person name="Xu M."/>
            <person name="Wu Y."/>
            <person name="Deng Y."/>
            <person name="Zhang C."/>
            <person name="Bonizzoni M."/>
            <person name="Dermauw W."/>
            <person name="Vontas J."/>
            <person name="Armbruster P."/>
            <person name="Huang X."/>
            <person name="Yang Y."/>
            <person name="Zhang H."/>
            <person name="He W."/>
            <person name="Peng H."/>
            <person name="Liu Y."/>
            <person name="Wu K."/>
            <person name="Chen J."/>
            <person name="Lirakis M."/>
            <person name="Topalis P."/>
            <person name="Van Leeuwen T."/>
            <person name="Hall A.B."/>
            <person name="Jiang X."/>
            <person name="Thorpe C."/>
            <person name="Mueller R.L."/>
            <person name="Sun C."/>
            <person name="Waterhouse R.M."/>
            <person name="Yan G."/>
            <person name="Tu Z.J."/>
            <person name="Fang X."/>
            <person name="James A.A."/>
        </authorList>
    </citation>
    <scope>NUCLEOTIDE SEQUENCE [LARGE SCALE GENOMIC DNA]</scope>
    <source>
        <strain evidence="3">Foshan</strain>
    </source>
</reference>
<protein>
    <recommendedName>
        <fullName evidence="4">C2H2-type domain-containing protein</fullName>
    </recommendedName>
</protein>
<evidence type="ECO:0008006" key="4">
    <source>
        <dbReference type="Google" id="ProtNLM"/>
    </source>
</evidence>
<evidence type="ECO:0000313" key="3">
    <source>
        <dbReference type="Proteomes" id="UP000069940"/>
    </source>
</evidence>
<dbReference type="GeneID" id="134287624"/>
<evidence type="ECO:0000256" key="1">
    <source>
        <dbReference type="SAM" id="MobiDB-lite"/>
    </source>
</evidence>
<proteinExistence type="predicted"/>
<organism evidence="2 3">
    <name type="scientific">Aedes albopictus</name>
    <name type="common">Asian tiger mosquito</name>
    <name type="synonym">Stegomyia albopicta</name>
    <dbReference type="NCBI Taxonomy" id="7160"/>
    <lineage>
        <taxon>Eukaryota</taxon>
        <taxon>Metazoa</taxon>
        <taxon>Ecdysozoa</taxon>
        <taxon>Arthropoda</taxon>
        <taxon>Hexapoda</taxon>
        <taxon>Insecta</taxon>
        <taxon>Pterygota</taxon>
        <taxon>Neoptera</taxon>
        <taxon>Endopterygota</taxon>
        <taxon>Diptera</taxon>
        <taxon>Nematocera</taxon>
        <taxon>Culicoidea</taxon>
        <taxon>Culicidae</taxon>
        <taxon>Culicinae</taxon>
        <taxon>Aedini</taxon>
        <taxon>Aedes</taxon>
        <taxon>Stegomyia</taxon>
    </lineage>
</organism>
<dbReference type="PANTHER" id="PTHR31912:SF34">
    <property type="entry name" value="NOTOCHORD-RELATED PROTEIN"/>
    <property type="match status" value="1"/>
</dbReference>
<accession>A0ABM1Z514</accession>
<reference evidence="2" key="2">
    <citation type="submission" date="2025-05" db="UniProtKB">
        <authorList>
            <consortium name="EnsemblMetazoa"/>
        </authorList>
    </citation>
    <scope>IDENTIFICATION</scope>
    <source>
        <strain evidence="2">Foshan</strain>
    </source>
</reference>